<reference evidence="9 10" key="2">
    <citation type="journal article" date="2010" name="J. Bacteriol.">
        <title>Genome sequence of the polysaccharide-degrading, thermophilic anaerobe Spirochaeta thermophila DSM 6192.</title>
        <authorList>
            <person name="Angelov A."/>
            <person name="Liebl S."/>
            <person name="Ballschmiter M."/>
            <person name="Bomeke M."/>
            <person name="Lehmann R."/>
            <person name="Liesegang H."/>
            <person name="Daniel R."/>
            <person name="Liebl W."/>
        </authorList>
    </citation>
    <scope>NUCLEOTIDE SEQUENCE [LARGE SCALE GENOMIC DNA]</scope>
    <source>
        <strain evidence="10">ATCC 49972 / DSM 6192 / RI 19.B1</strain>
    </source>
</reference>
<proteinExistence type="inferred from homology"/>
<dbReference type="SUPFAM" id="SSF55031">
    <property type="entry name" value="Bacterial exopeptidase dimerisation domain"/>
    <property type="match status" value="1"/>
</dbReference>
<comment type="cofactor">
    <cofactor evidence="2">
        <name>Zn(2+)</name>
        <dbReference type="ChEBI" id="CHEBI:29105"/>
    </cofactor>
</comment>
<reference key="1">
    <citation type="submission" date="2009-08" db="EMBL/GenBank/DDBJ databases">
        <title>The genome sequence of Spirochaeta thermophila DSM6192.</title>
        <authorList>
            <person name="Angelov A."/>
            <person name="Mientus M."/>
            <person name="Wittenberg S."/>
            <person name="Lehmann R."/>
            <person name="Liesegang H."/>
            <person name="Daniel R."/>
            <person name="Liebl W."/>
        </authorList>
    </citation>
    <scope>NUCLEOTIDE SEQUENCE</scope>
    <source>
        <strain>DSM 6192</strain>
    </source>
</reference>
<evidence type="ECO:0000256" key="1">
    <source>
        <dbReference type="ARBA" id="ARBA00001941"/>
    </source>
</evidence>
<keyword evidence="5" id="KW-0378">Hydrolase</keyword>
<dbReference type="Proteomes" id="UP000001296">
    <property type="component" value="Chromosome"/>
</dbReference>
<evidence type="ECO:0000313" key="10">
    <source>
        <dbReference type="Proteomes" id="UP000001296"/>
    </source>
</evidence>
<dbReference type="SUPFAM" id="SSF53187">
    <property type="entry name" value="Zn-dependent exopeptidases"/>
    <property type="match status" value="1"/>
</dbReference>
<dbReference type="Pfam" id="PF01546">
    <property type="entry name" value="Peptidase_M20"/>
    <property type="match status" value="1"/>
</dbReference>
<evidence type="ECO:0000259" key="8">
    <source>
        <dbReference type="Pfam" id="PF07687"/>
    </source>
</evidence>
<keyword evidence="6" id="KW-0862">Zinc</keyword>
<dbReference type="eggNOG" id="COG0624">
    <property type="taxonomic scope" value="Bacteria"/>
</dbReference>
<evidence type="ECO:0000256" key="2">
    <source>
        <dbReference type="ARBA" id="ARBA00001947"/>
    </source>
</evidence>
<dbReference type="NCBIfam" id="NF010589">
    <property type="entry name" value="PRK13983.1"/>
    <property type="match status" value="1"/>
</dbReference>
<dbReference type="GO" id="GO:0046872">
    <property type="term" value="F:metal ion binding"/>
    <property type="evidence" value="ECO:0007669"/>
    <property type="project" value="UniProtKB-KW"/>
</dbReference>
<dbReference type="PANTHER" id="PTHR43808">
    <property type="entry name" value="ACETYLORNITHINE DEACETYLASE"/>
    <property type="match status" value="1"/>
</dbReference>
<dbReference type="GO" id="GO:0016787">
    <property type="term" value="F:hydrolase activity"/>
    <property type="evidence" value="ECO:0007669"/>
    <property type="project" value="UniProtKB-KW"/>
</dbReference>
<organism evidence="9 10">
    <name type="scientific">Winmispira thermophila (strain ATCC 49972 / DSM 6192 / RI 19.B1)</name>
    <name type="common">Spirochaeta thermophila</name>
    <dbReference type="NCBI Taxonomy" id="665571"/>
    <lineage>
        <taxon>Bacteria</taxon>
        <taxon>Pseudomonadati</taxon>
        <taxon>Spirochaetota</taxon>
        <taxon>Spirochaetia</taxon>
        <taxon>Winmispirales</taxon>
        <taxon>Winmispiraceae</taxon>
        <taxon>Winmispira</taxon>
    </lineage>
</organism>
<dbReference type="AlphaFoldDB" id="E0RPK0"/>
<dbReference type="EMBL" id="CP001698">
    <property type="protein sequence ID" value="ADN02782.1"/>
    <property type="molecule type" value="Genomic_DNA"/>
</dbReference>
<dbReference type="InterPro" id="IPR011650">
    <property type="entry name" value="Peptidase_M20_dimer"/>
</dbReference>
<dbReference type="HOGENOM" id="CLU_021802_2_2_12"/>
<sequence length="422" mass="46738">MHEDTSKRVLSYMEAHTEEMVELQRLLTSHPALSPEVGGRGEWEKAQALVEWLEAHLLREAREKGVAASLSVVEVPDERAERGSRPSILVELWHDRNGPAFWIMTHLDVVPPGEVALWNGDPFTAVVKDGRIYGRGTEDNQQSMTSSIFAARALVALGLAPERPLKLLFVADEEFGNRYGIQALVTSHRSLFKEGDVFLVPDGGLPDGSMIEVAEKQLLWLKFTTRGRQCHASRPDLGKNAFVAASDLVVRLSRLDERFPRRNDLFVPPCSTFVPSRKDPNVPNINTVPGEDVFYMDCRVLPEVDLAEVMGAIEALCREVEAVYGVEISVEVIQRIVSRPTPADAPLVDVLKAAVKEVYGVEARPMGIGGGTVAAPLRNEGFDCVVWSTVDETAHQPNEYCVIEHMVKDAGVMALLALRFRR</sequence>
<dbReference type="InterPro" id="IPR002933">
    <property type="entry name" value="Peptidase_M20"/>
</dbReference>
<gene>
    <name evidence="9" type="ordered locus">STHERM_c18470</name>
</gene>
<dbReference type="PANTHER" id="PTHR43808:SF32">
    <property type="entry name" value="ARGE_DAPE-RELATED DEACYLASE"/>
    <property type="match status" value="1"/>
</dbReference>
<dbReference type="InterPro" id="IPR050072">
    <property type="entry name" value="Peptidase_M20A"/>
</dbReference>
<dbReference type="RefSeq" id="WP_013314621.1">
    <property type="nucleotide sequence ID" value="NC_014484.1"/>
</dbReference>
<dbReference type="Gene3D" id="3.30.70.360">
    <property type="match status" value="1"/>
</dbReference>
<keyword evidence="4" id="KW-0479">Metal-binding</keyword>
<dbReference type="InterPro" id="IPR036264">
    <property type="entry name" value="Bact_exopeptidase_dim_dom"/>
</dbReference>
<evidence type="ECO:0000256" key="7">
    <source>
        <dbReference type="ARBA" id="ARBA00023285"/>
    </source>
</evidence>
<dbReference type="NCBIfam" id="TIGR01910">
    <property type="entry name" value="DapE-ArgE"/>
    <property type="match status" value="1"/>
</dbReference>
<evidence type="ECO:0000256" key="3">
    <source>
        <dbReference type="ARBA" id="ARBA00006247"/>
    </source>
</evidence>
<dbReference type="Pfam" id="PF07687">
    <property type="entry name" value="M20_dimer"/>
    <property type="match status" value="1"/>
</dbReference>
<feature type="domain" description="Peptidase M20 dimerisation" evidence="8">
    <location>
        <begin position="214"/>
        <end position="321"/>
    </location>
</feature>
<evidence type="ECO:0000256" key="4">
    <source>
        <dbReference type="ARBA" id="ARBA00022723"/>
    </source>
</evidence>
<keyword evidence="7" id="KW-0170">Cobalt</keyword>
<evidence type="ECO:0000313" key="9">
    <source>
        <dbReference type="EMBL" id="ADN02782.1"/>
    </source>
</evidence>
<evidence type="ECO:0000256" key="5">
    <source>
        <dbReference type="ARBA" id="ARBA00022801"/>
    </source>
</evidence>
<dbReference type="PaxDb" id="665571-STHERM_c18470"/>
<comment type="similarity">
    <text evidence="3">Belongs to the peptidase M20A family.</text>
</comment>
<name>E0RPK0_WINT6</name>
<dbReference type="Gene3D" id="3.40.630.10">
    <property type="entry name" value="Zn peptidases"/>
    <property type="match status" value="1"/>
</dbReference>
<comment type="cofactor">
    <cofactor evidence="1">
        <name>Co(2+)</name>
        <dbReference type="ChEBI" id="CHEBI:48828"/>
    </cofactor>
</comment>
<protein>
    <recommendedName>
        <fullName evidence="8">Peptidase M20 dimerisation domain-containing protein</fullName>
    </recommendedName>
</protein>
<dbReference type="InterPro" id="IPR010182">
    <property type="entry name" value="ArgE/DapE"/>
</dbReference>
<evidence type="ECO:0000256" key="6">
    <source>
        <dbReference type="ARBA" id="ARBA00022833"/>
    </source>
</evidence>
<dbReference type="KEGG" id="sta:STHERM_c18470"/>
<accession>E0RPK0</accession>